<protein>
    <submittedName>
        <fullName evidence="1">Uncharacterized protein</fullName>
    </submittedName>
</protein>
<proteinExistence type="predicted"/>
<evidence type="ECO:0000313" key="2">
    <source>
        <dbReference type="Proteomes" id="UP000324222"/>
    </source>
</evidence>
<name>A0A5B7G4R6_PORTR</name>
<gene>
    <name evidence="1" type="ORF">E2C01_046263</name>
</gene>
<keyword evidence="2" id="KW-1185">Reference proteome</keyword>
<comment type="caution">
    <text evidence="1">The sequence shown here is derived from an EMBL/GenBank/DDBJ whole genome shotgun (WGS) entry which is preliminary data.</text>
</comment>
<reference evidence="1 2" key="1">
    <citation type="submission" date="2019-05" db="EMBL/GenBank/DDBJ databases">
        <title>Another draft genome of Portunus trituberculatus and its Hox gene families provides insights of decapod evolution.</title>
        <authorList>
            <person name="Jeong J.-H."/>
            <person name="Song I."/>
            <person name="Kim S."/>
            <person name="Choi T."/>
            <person name="Kim D."/>
            <person name="Ryu S."/>
            <person name="Kim W."/>
        </authorList>
    </citation>
    <scope>NUCLEOTIDE SEQUENCE [LARGE SCALE GENOMIC DNA]</scope>
    <source>
        <tissue evidence="1">Muscle</tissue>
    </source>
</reference>
<dbReference type="AlphaFoldDB" id="A0A5B7G4R6"/>
<dbReference type="EMBL" id="VSRR010010850">
    <property type="protein sequence ID" value="MPC52395.1"/>
    <property type="molecule type" value="Genomic_DNA"/>
</dbReference>
<sequence>MPLASDWMFLLKNDEYRLEGLPKFSSVPSLYPNNSGPIPVVLSARQLTLRCLGGHNRCTAPHRSVLPHTSHGFHRLELVGPSSFGTVPHDADSYRCSRLHQDGAAEPSLPTPG</sequence>
<organism evidence="1 2">
    <name type="scientific">Portunus trituberculatus</name>
    <name type="common">Swimming crab</name>
    <name type="synonym">Neptunus trituberculatus</name>
    <dbReference type="NCBI Taxonomy" id="210409"/>
    <lineage>
        <taxon>Eukaryota</taxon>
        <taxon>Metazoa</taxon>
        <taxon>Ecdysozoa</taxon>
        <taxon>Arthropoda</taxon>
        <taxon>Crustacea</taxon>
        <taxon>Multicrustacea</taxon>
        <taxon>Malacostraca</taxon>
        <taxon>Eumalacostraca</taxon>
        <taxon>Eucarida</taxon>
        <taxon>Decapoda</taxon>
        <taxon>Pleocyemata</taxon>
        <taxon>Brachyura</taxon>
        <taxon>Eubrachyura</taxon>
        <taxon>Portunoidea</taxon>
        <taxon>Portunidae</taxon>
        <taxon>Portuninae</taxon>
        <taxon>Portunus</taxon>
    </lineage>
</organism>
<evidence type="ECO:0000313" key="1">
    <source>
        <dbReference type="EMBL" id="MPC52395.1"/>
    </source>
</evidence>
<dbReference type="Proteomes" id="UP000324222">
    <property type="component" value="Unassembled WGS sequence"/>
</dbReference>
<accession>A0A5B7G4R6</accession>